<dbReference type="EMBL" id="CAEKKB010000004">
    <property type="protein sequence ID" value="CAB4309085.1"/>
    <property type="molecule type" value="Genomic_DNA"/>
</dbReference>
<protein>
    <submittedName>
        <fullName evidence="1">Uncharacterized protein</fullName>
    </submittedName>
</protein>
<sequence>MVLESNALDFTTRIKFVGASNLSFVVGLRHLDSAPQNGFRMTESATTMQLQVYTATRGPFNGRVTAV</sequence>
<proteinExistence type="predicted"/>
<keyword evidence="2" id="KW-1185">Reference proteome</keyword>
<organism evidence="1 2">
    <name type="scientific">Prunus armeniaca</name>
    <name type="common">Apricot</name>
    <name type="synonym">Armeniaca vulgaris</name>
    <dbReference type="NCBI Taxonomy" id="36596"/>
    <lineage>
        <taxon>Eukaryota</taxon>
        <taxon>Viridiplantae</taxon>
        <taxon>Streptophyta</taxon>
        <taxon>Embryophyta</taxon>
        <taxon>Tracheophyta</taxon>
        <taxon>Spermatophyta</taxon>
        <taxon>Magnoliopsida</taxon>
        <taxon>eudicotyledons</taxon>
        <taxon>Gunneridae</taxon>
        <taxon>Pentapetalae</taxon>
        <taxon>rosids</taxon>
        <taxon>fabids</taxon>
        <taxon>Rosales</taxon>
        <taxon>Rosaceae</taxon>
        <taxon>Amygdaloideae</taxon>
        <taxon>Amygdaleae</taxon>
        <taxon>Prunus</taxon>
    </lineage>
</organism>
<gene>
    <name evidence="1" type="ORF">ORAREDHAP_LOCUS29794</name>
</gene>
<name>A0A6J5XAZ5_PRUAR</name>
<evidence type="ECO:0000313" key="1">
    <source>
        <dbReference type="EMBL" id="CAB4309085.1"/>
    </source>
</evidence>
<evidence type="ECO:0000313" key="2">
    <source>
        <dbReference type="Proteomes" id="UP000507245"/>
    </source>
</evidence>
<reference evidence="2" key="1">
    <citation type="journal article" date="2020" name="Genome Biol.">
        <title>Gamete binning: chromosome-level and haplotype-resolved genome assembly enabled by high-throughput single-cell sequencing of gamete genomes.</title>
        <authorList>
            <person name="Campoy J.A."/>
            <person name="Sun H."/>
            <person name="Goel M."/>
            <person name="Jiao W.-B."/>
            <person name="Folz-Donahue K."/>
            <person name="Wang N."/>
            <person name="Rubio M."/>
            <person name="Liu C."/>
            <person name="Kukat C."/>
            <person name="Ruiz D."/>
            <person name="Huettel B."/>
            <person name="Schneeberger K."/>
        </authorList>
    </citation>
    <scope>NUCLEOTIDE SEQUENCE [LARGE SCALE GENOMIC DNA]</scope>
    <source>
        <strain evidence="2">cv. Rojo Pasion</strain>
    </source>
</reference>
<dbReference type="AlphaFoldDB" id="A0A6J5XAZ5"/>
<dbReference type="Proteomes" id="UP000507245">
    <property type="component" value="Unassembled WGS sequence"/>
</dbReference>
<accession>A0A6J5XAZ5</accession>